<dbReference type="InterPro" id="IPR036047">
    <property type="entry name" value="F-box-like_dom_sf"/>
</dbReference>
<dbReference type="InterPro" id="IPR013187">
    <property type="entry name" value="F-box-assoc_dom_typ3"/>
</dbReference>
<evidence type="ECO:0000313" key="1">
    <source>
        <dbReference type="EMBL" id="JAD50839.1"/>
    </source>
</evidence>
<dbReference type="Gene3D" id="1.20.1280.50">
    <property type="match status" value="1"/>
</dbReference>
<reference evidence="1" key="2">
    <citation type="journal article" date="2015" name="Data Brief">
        <title>Shoot transcriptome of the giant reed, Arundo donax.</title>
        <authorList>
            <person name="Barrero R.A."/>
            <person name="Guerrero F.D."/>
            <person name="Moolhuijzen P."/>
            <person name="Goolsby J.A."/>
            <person name="Tidwell J."/>
            <person name="Bellgard S.E."/>
            <person name="Bellgard M.I."/>
        </authorList>
    </citation>
    <scope>NUCLEOTIDE SEQUENCE</scope>
    <source>
        <tissue evidence="1">Shoot tissue taken approximately 20 cm above the soil surface</tissue>
    </source>
</reference>
<reference evidence="1" key="1">
    <citation type="submission" date="2014-09" db="EMBL/GenBank/DDBJ databases">
        <authorList>
            <person name="Magalhaes I.L.F."/>
            <person name="Oliveira U."/>
            <person name="Santos F.R."/>
            <person name="Vidigal T.H.D.A."/>
            <person name="Brescovit A.D."/>
            <person name="Santos A.J."/>
        </authorList>
    </citation>
    <scope>NUCLEOTIDE SEQUENCE</scope>
    <source>
        <tissue evidence="1">Shoot tissue taken approximately 20 cm above the soil surface</tissue>
    </source>
</reference>
<sequence length="396" mass="45141">MESLKMCSLPTNRARRMLTASNDGVLPLDALFDILLRLPAKELCRLRAVCRTWRALTYDPFFIQAHTTHHQGPLLLAKFEDDEAHINIMDLSGNLVKRIDNPDGHQLLCTQLDLACVATESNRCRVLNPATGAVYVLPESPAAEHLNRKHVRDPYTLFAFGRVASTGEYKVFRMFNRPDYDGFQQRQLCEVFTINGGTSCTRWRARQSRDIFVEVNSAVVVDGVVHFLMDDVYDHLRLSNVHFGVDPDCVASFDLGTEEWRRDIQGPISSSFDMDNDDYMEYLSIWHRLTLAELKCSLVLVYYRPDQFIMDLWFLTDLDNGLWEKRYSIQTEPTIPDPANGYRVKPLLVLDDGRLVIFLAPTGLLLICDPVADTFAEVEMRHLDSVGVYTGSLLSL</sequence>
<proteinExistence type="predicted"/>
<dbReference type="PANTHER" id="PTHR31111">
    <property type="entry name" value="BNAA05G37150D PROTEIN-RELATED"/>
    <property type="match status" value="1"/>
</dbReference>
<dbReference type="AlphaFoldDB" id="A0A0A9AGM9"/>
<protein>
    <submittedName>
        <fullName evidence="1">Uncharacterized protein</fullName>
    </submittedName>
</protein>
<dbReference type="Pfam" id="PF08268">
    <property type="entry name" value="FBA_3"/>
    <property type="match status" value="1"/>
</dbReference>
<organism evidence="1">
    <name type="scientific">Arundo donax</name>
    <name type="common">Giant reed</name>
    <name type="synonym">Donax arundinaceus</name>
    <dbReference type="NCBI Taxonomy" id="35708"/>
    <lineage>
        <taxon>Eukaryota</taxon>
        <taxon>Viridiplantae</taxon>
        <taxon>Streptophyta</taxon>
        <taxon>Embryophyta</taxon>
        <taxon>Tracheophyta</taxon>
        <taxon>Spermatophyta</taxon>
        <taxon>Magnoliopsida</taxon>
        <taxon>Liliopsida</taxon>
        <taxon>Poales</taxon>
        <taxon>Poaceae</taxon>
        <taxon>PACMAD clade</taxon>
        <taxon>Arundinoideae</taxon>
        <taxon>Arundineae</taxon>
        <taxon>Arundo</taxon>
    </lineage>
</organism>
<dbReference type="SMART" id="SM00256">
    <property type="entry name" value="FBOX"/>
    <property type="match status" value="1"/>
</dbReference>
<dbReference type="Pfam" id="PF12937">
    <property type="entry name" value="F-box-like"/>
    <property type="match status" value="1"/>
</dbReference>
<name>A0A0A9AGM9_ARUDO</name>
<dbReference type="InterPro" id="IPR001810">
    <property type="entry name" value="F-box_dom"/>
</dbReference>
<dbReference type="InterPro" id="IPR017451">
    <property type="entry name" value="F-box-assoc_interact_dom"/>
</dbReference>
<dbReference type="EMBL" id="GBRH01247056">
    <property type="protein sequence ID" value="JAD50839.1"/>
    <property type="molecule type" value="Transcribed_RNA"/>
</dbReference>
<dbReference type="PANTHER" id="PTHR31111:SF133">
    <property type="entry name" value="OS07G0196600 PROTEIN"/>
    <property type="match status" value="1"/>
</dbReference>
<dbReference type="NCBIfam" id="TIGR01640">
    <property type="entry name" value="F_box_assoc_1"/>
    <property type="match status" value="1"/>
</dbReference>
<dbReference type="SUPFAM" id="SSF81383">
    <property type="entry name" value="F-box domain"/>
    <property type="match status" value="1"/>
</dbReference>
<dbReference type="PROSITE" id="PS50181">
    <property type="entry name" value="FBOX"/>
    <property type="match status" value="1"/>
</dbReference>
<dbReference type="CDD" id="cd22157">
    <property type="entry name" value="F-box_AtFBW1-like"/>
    <property type="match status" value="1"/>
</dbReference>
<accession>A0A0A9AGM9</accession>